<dbReference type="Gene3D" id="1.10.260.40">
    <property type="entry name" value="lambda repressor-like DNA-binding domains"/>
    <property type="match status" value="1"/>
</dbReference>
<gene>
    <name evidence="3" type="ORF">GBAR_LOCUS988</name>
</gene>
<name>A0AA35VU54_GEOBA</name>
<comment type="caution">
    <text evidence="3">The sequence shown here is derived from an EMBL/GenBank/DDBJ whole genome shotgun (WGS) entry which is preliminary data.</text>
</comment>
<proteinExistence type="predicted"/>
<dbReference type="InterPro" id="IPR010982">
    <property type="entry name" value="Lambda_DNA-bd_dom_sf"/>
</dbReference>
<feature type="domain" description="HTH cro/C1-type" evidence="2">
    <location>
        <begin position="15"/>
        <end position="68"/>
    </location>
</feature>
<dbReference type="PROSITE" id="PS50943">
    <property type="entry name" value="HTH_CROC1"/>
    <property type="match status" value="1"/>
</dbReference>
<keyword evidence="4" id="KW-1185">Reference proteome</keyword>
<dbReference type="GO" id="GO:0003677">
    <property type="term" value="F:DNA binding"/>
    <property type="evidence" value="ECO:0007669"/>
    <property type="project" value="UniProtKB-KW"/>
</dbReference>
<accession>A0AA35VU54</accession>
<dbReference type="PANTHER" id="PTHR36924">
    <property type="entry name" value="ANTITOXIN HIGA-1"/>
    <property type="match status" value="1"/>
</dbReference>
<evidence type="ECO:0000313" key="4">
    <source>
        <dbReference type="Proteomes" id="UP001174909"/>
    </source>
</evidence>
<dbReference type="AlphaFoldDB" id="A0AA35VU54"/>
<evidence type="ECO:0000256" key="1">
    <source>
        <dbReference type="ARBA" id="ARBA00023125"/>
    </source>
</evidence>
<dbReference type="EMBL" id="CASHTH010000144">
    <property type="protein sequence ID" value="CAI7992408.1"/>
    <property type="molecule type" value="Genomic_DNA"/>
</dbReference>
<protein>
    <submittedName>
        <fullName evidence="3">Virulence-associated protein I</fullName>
    </submittedName>
</protein>
<evidence type="ECO:0000259" key="2">
    <source>
        <dbReference type="PROSITE" id="PS50943"/>
    </source>
</evidence>
<dbReference type="InterPro" id="IPR013430">
    <property type="entry name" value="Toxin_antidote_HigA"/>
</dbReference>
<dbReference type="SUPFAM" id="SSF47413">
    <property type="entry name" value="lambda repressor-like DNA-binding domains"/>
    <property type="match status" value="1"/>
</dbReference>
<sequence>MLQMDNPITPGEILLEEYLKPMGISQNAMARAIGVSPRAINEIVHARRSITPTMSIRFGAFFGQSDEFWHGIQAECEFRKLAADKDRLVADIMTASALVQDVG</sequence>
<dbReference type="Pfam" id="PF01381">
    <property type="entry name" value="HTH_3"/>
    <property type="match status" value="1"/>
</dbReference>
<dbReference type="PANTHER" id="PTHR36924:SF1">
    <property type="entry name" value="ANTITOXIN HIGA-1"/>
    <property type="match status" value="1"/>
</dbReference>
<organism evidence="3 4">
    <name type="scientific">Geodia barretti</name>
    <name type="common">Barrett's horny sponge</name>
    <dbReference type="NCBI Taxonomy" id="519541"/>
    <lineage>
        <taxon>Eukaryota</taxon>
        <taxon>Metazoa</taxon>
        <taxon>Porifera</taxon>
        <taxon>Demospongiae</taxon>
        <taxon>Heteroscleromorpha</taxon>
        <taxon>Tetractinellida</taxon>
        <taxon>Astrophorina</taxon>
        <taxon>Geodiidae</taxon>
        <taxon>Geodia</taxon>
    </lineage>
</organism>
<dbReference type="Proteomes" id="UP001174909">
    <property type="component" value="Unassembled WGS sequence"/>
</dbReference>
<keyword evidence="1" id="KW-0238">DNA-binding</keyword>
<evidence type="ECO:0000313" key="3">
    <source>
        <dbReference type="EMBL" id="CAI7992408.1"/>
    </source>
</evidence>
<reference evidence="3" key="1">
    <citation type="submission" date="2023-03" db="EMBL/GenBank/DDBJ databases">
        <authorList>
            <person name="Steffen K."/>
            <person name="Cardenas P."/>
        </authorList>
    </citation>
    <scope>NUCLEOTIDE SEQUENCE</scope>
</reference>
<dbReference type="NCBIfam" id="TIGR02607">
    <property type="entry name" value="antidote_HigA"/>
    <property type="match status" value="1"/>
</dbReference>
<dbReference type="CDD" id="cd00093">
    <property type="entry name" value="HTH_XRE"/>
    <property type="match status" value="1"/>
</dbReference>
<dbReference type="InterPro" id="IPR001387">
    <property type="entry name" value="Cro/C1-type_HTH"/>
</dbReference>
<dbReference type="SMART" id="SM00530">
    <property type="entry name" value="HTH_XRE"/>
    <property type="match status" value="1"/>
</dbReference>